<dbReference type="Gene3D" id="3.40.1350.10">
    <property type="match status" value="1"/>
</dbReference>
<dbReference type="NCBIfam" id="TIGR00252">
    <property type="entry name" value="YraN family protein"/>
    <property type="match status" value="1"/>
</dbReference>
<evidence type="ECO:0000256" key="1">
    <source>
        <dbReference type="ARBA" id="ARBA00006738"/>
    </source>
</evidence>
<dbReference type="SUPFAM" id="SSF52980">
    <property type="entry name" value="Restriction endonuclease-like"/>
    <property type="match status" value="1"/>
</dbReference>
<accession>A0A1M6SY34</accession>
<keyword evidence="3" id="KW-0378">Hydrolase</keyword>
<dbReference type="PANTHER" id="PTHR34039">
    <property type="entry name" value="UPF0102 PROTEIN YRAN"/>
    <property type="match status" value="1"/>
</dbReference>
<evidence type="ECO:0000313" key="4">
    <source>
        <dbReference type="Proteomes" id="UP000185812"/>
    </source>
</evidence>
<proteinExistence type="inferred from homology"/>
<sequence length="129" mass="15115">MLMDTRSIGQQGEELAAAYLEQQGYRILARQYRFERAEIDLVCFEPAPRPEDGGEIVFVEVKTRRSLDFGRPEEAVTPEKRRHLIRAARAYLYEHHLQRARCRFDVVAIVLRNGQPPEITHFKDAFWAE</sequence>
<comment type="similarity">
    <text evidence="1 2">Belongs to the UPF0102 family.</text>
</comment>
<name>A0A1M6SY34_9BACT</name>
<evidence type="ECO:0000256" key="2">
    <source>
        <dbReference type="HAMAP-Rule" id="MF_00048"/>
    </source>
</evidence>
<reference evidence="4" key="1">
    <citation type="submission" date="2016-11" db="EMBL/GenBank/DDBJ databases">
        <authorList>
            <person name="Varghese N."/>
            <person name="Submissions S."/>
        </authorList>
    </citation>
    <scope>NUCLEOTIDE SEQUENCE [LARGE SCALE GENOMIC DNA]</scope>
    <source>
        <strain evidence="4">DSM 22212</strain>
    </source>
</reference>
<keyword evidence="4" id="KW-1185">Reference proteome</keyword>
<protein>
    <recommendedName>
        <fullName evidence="2">UPF0102 protein SAMN04488087_1277</fullName>
    </recommendedName>
</protein>
<dbReference type="GO" id="GO:0004519">
    <property type="term" value="F:endonuclease activity"/>
    <property type="evidence" value="ECO:0007669"/>
    <property type="project" value="UniProtKB-KW"/>
</dbReference>
<dbReference type="AlphaFoldDB" id="A0A1M6SY34"/>
<dbReference type="Pfam" id="PF02021">
    <property type="entry name" value="UPF0102"/>
    <property type="match status" value="1"/>
</dbReference>
<gene>
    <name evidence="3" type="ORF">SAMN04488087_1277</name>
</gene>
<dbReference type="HAMAP" id="MF_00048">
    <property type="entry name" value="UPF0102"/>
    <property type="match status" value="1"/>
</dbReference>
<dbReference type="EMBL" id="FRAU01000003">
    <property type="protein sequence ID" value="SHK49652.1"/>
    <property type="molecule type" value="Genomic_DNA"/>
</dbReference>
<dbReference type="PANTHER" id="PTHR34039:SF1">
    <property type="entry name" value="UPF0102 PROTEIN YRAN"/>
    <property type="match status" value="1"/>
</dbReference>
<dbReference type="Proteomes" id="UP000185812">
    <property type="component" value="Unassembled WGS sequence"/>
</dbReference>
<dbReference type="STRING" id="633813.SAMN04488087_1277"/>
<keyword evidence="3" id="KW-0255">Endonuclease</keyword>
<evidence type="ECO:0000313" key="3">
    <source>
        <dbReference type="EMBL" id="SHK49652.1"/>
    </source>
</evidence>
<keyword evidence="3" id="KW-0540">Nuclease</keyword>
<dbReference type="CDD" id="cd20736">
    <property type="entry name" value="PoNe_Nuclease"/>
    <property type="match status" value="1"/>
</dbReference>
<dbReference type="InterPro" id="IPR003509">
    <property type="entry name" value="UPF0102_YraN-like"/>
</dbReference>
<dbReference type="NCBIfam" id="NF009154">
    <property type="entry name" value="PRK12497.3-3"/>
    <property type="match status" value="1"/>
</dbReference>
<dbReference type="GO" id="GO:0003676">
    <property type="term" value="F:nucleic acid binding"/>
    <property type="evidence" value="ECO:0007669"/>
    <property type="project" value="InterPro"/>
</dbReference>
<dbReference type="NCBIfam" id="NF009150">
    <property type="entry name" value="PRK12497.1-3"/>
    <property type="match status" value="1"/>
</dbReference>
<dbReference type="InterPro" id="IPR011856">
    <property type="entry name" value="tRNA_endonuc-like_dom_sf"/>
</dbReference>
<organism evidence="3 4">
    <name type="scientific">Rhodothermus profundi</name>
    <dbReference type="NCBI Taxonomy" id="633813"/>
    <lineage>
        <taxon>Bacteria</taxon>
        <taxon>Pseudomonadati</taxon>
        <taxon>Rhodothermota</taxon>
        <taxon>Rhodothermia</taxon>
        <taxon>Rhodothermales</taxon>
        <taxon>Rhodothermaceae</taxon>
        <taxon>Rhodothermus</taxon>
    </lineage>
</organism>
<dbReference type="InterPro" id="IPR011335">
    <property type="entry name" value="Restrct_endonuc-II-like"/>
</dbReference>